<name>A0A9Q3HIC6_9BASI</name>
<organism evidence="2 3">
    <name type="scientific">Austropuccinia psidii MF-1</name>
    <dbReference type="NCBI Taxonomy" id="1389203"/>
    <lineage>
        <taxon>Eukaryota</taxon>
        <taxon>Fungi</taxon>
        <taxon>Dikarya</taxon>
        <taxon>Basidiomycota</taxon>
        <taxon>Pucciniomycotina</taxon>
        <taxon>Pucciniomycetes</taxon>
        <taxon>Pucciniales</taxon>
        <taxon>Sphaerophragmiaceae</taxon>
        <taxon>Austropuccinia</taxon>
    </lineage>
</organism>
<proteinExistence type="predicted"/>
<dbReference type="Pfam" id="PF07727">
    <property type="entry name" value="RVT_2"/>
    <property type="match status" value="1"/>
</dbReference>
<protein>
    <recommendedName>
        <fullName evidence="1">Reverse transcriptase Ty1/copia-type domain-containing protein</fullName>
    </recommendedName>
</protein>
<evidence type="ECO:0000259" key="1">
    <source>
        <dbReference type="Pfam" id="PF07727"/>
    </source>
</evidence>
<keyword evidence="3" id="KW-1185">Reference proteome</keyword>
<feature type="domain" description="Reverse transcriptase Ty1/copia-type" evidence="1">
    <location>
        <begin position="2"/>
        <end position="85"/>
    </location>
</feature>
<dbReference type="InterPro" id="IPR013103">
    <property type="entry name" value="RVT_2"/>
</dbReference>
<reference evidence="2" key="1">
    <citation type="submission" date="2021-03" db="EMBL/GenBank/DDBJ databases">
        <title>Draft genome sequence of rust myrtle Austropuccinia psidii MF-1, a brazilian biotype.</title>
        <authorList>
            <person name="Quecine M.C."/>
            <person name="Pachon D.M.R."/>
            <person name="Bonatelli M.L."/>
            <person name="Correr F.H."/>
            <person name="Franceschini L.M."/>
            <person name="Leite T.F."/>
            <person name="Margarido G.R.A."/>
            <person name="Almeida C.A."/>
            <person name="Ferrarezi J.A."/>
            <person name="Labate C.A."/>
        </authorList>
    </citation>
    <scope>NUCLEOTIDE SEQUENCE</scope>
    <source>
        <strain evidence="2">MF-1</strain>
    </source>
</reference>
<sequence length="198" mass="22194">MFCKKTDAEGNVTEEKAQLCVRGFRQIKDVDFHETFAPMGCLATLRFLLGYCASNSFDIQQMDVKTAFLHGDLDKDIFIRVPEGYVPTMRGDDEITSAFNMKDPGDLEYVLGMKVTRNKSMKTFSLSQELYINSLLNDFGMQYCKPVSTPLVPSSRLNPFSNEEANPASINYGRAVGLLNYLVSCTRPDITFAAYCLA</sequence>
<dbReference type="OrthoDB" id="411615at2759"/>
<dbReference type="Proteomes" id="UP000765509">
    <property type="component" value="Unassembled WGS sequence"/>
</dbReference>
<dbReference type="EMBL" id="AVOT02018426">
    <property type="protein sequence ID" value="MBW0505317.1"/>
    <property type="molecule type" value="Genomic_DNA"/>
</dbReference>
<comment type="caution">
    <text evidence="2">The sequence shown here is derived from an EMBL/GenBank/DDBJ whole genome shotgun (WGS) entry which is preliminary data.</text>
</comment>
<accession>A0A9Q3HIC6</accession>
<evidence type="ECO:0000313" key="2">
    <source>
        <dbReference type="EMBL" id="MBW0505317.1"/>
    </source>
</evidence>
<gene>
    <name evidence="2" type="ORF">O181_045032</name>
</gene>
<dbReference type="AlphaFoldDB" id="A0A9Q3HIC6"/>
<evidence type="ECO:0000313" key="3">
    <source>
        <dbReference type="Proteomes" id="UP000765509"/>
    </source>
</evidence>